<keyword evidence="4" id="KW-1185">Reference proteome</keyword>
<evidence type="ECO:0000313" key="3">
    <source>
        <dbReference type="EMBL" id="CUH70522.1"/>
    </source>
</evidence>
<dbReference type="Proteomes" id="UP000051887">
    <property type="component" value="Unassembled WGS sequence"/>
</dbReference>
<accession>A0A0P1FBB4</accession>
<proteinExistence type="predicted"/>
<reference evidence="3 5" key="1">
    <citation type="submission" date="2015-09" db="EMBL/GenBank/DDBJ databases">
        <authorList>
            <consortium name="Swine Surveillance"/>
        </authorList>
    </citation>
    <scope>NUCLEOTIDE SEQUENCE [LARGE SCALE GENOMIC DNA]</scope>
    <source>
        <strain evidence="3 5">5120</strain>
    </source>
</reference>
<protein>
    <submittedName>
        <fullName evidence="3">Uncharacterized protein</fullName>
    </submittedName>
</protein>
<dbReference type="AlphaFoldDB" id="A0A0P1FBB4"/>
<evidence type="ECO:0000313" key="4">
    <source>
        <dbReference type="Proteomes" id="UP000051086"/>
    </source>
</evidence>
<evidence type="ECO:0000313" key="2">
    <source>
        <dbReference type="EMBL" id="CUH65463.1"/>
    </source>
</evidence>
<organism evidence="3 5">
    <name type="scientific">Thalassovita autumnalis</name>
    <dbReference type="NCBI Taxonomy" id="2072972"/>
    <lineage>
        <taxon>Bacteria</taxon>
        <taxon>Pseudomonadati</taxon>
        <taxon>Pseudomonadota</taxon>
        <taxon>Alphaproteobacteria</taxon>
        <taxon>Rhodobacterales</taxon>
        <taxon>Roseobacteraceae</taxon>
        <taxon>Thalassovita</taxon>
    </lineage>
</organism>
<gene>
    <name evidence="2" type="ORF">TL5118_01318</name>
    <name evidence="3" type="ORF">TL5120_00299</name>
</gene>
<feature type="region of interest" description="Disordered" evidence="1">
    <location>
        <begin position="1"/>
        <end position="48"/>
    </location>
</feature>
<name>A0A0P1FBB4_9RHOB</name>
<reference evidence="2 4" key="2">
    <citation type="submission" date="2015-09" db="EMBL/GenBank/DDBJ databases">
        <authorList>
            <person name="Rodrigo-Torres L."/>
            <person name="Arahal D.R."/>
        </authorList>
    </citation>
    <scope>NUCLEOTIDE SEQUENCE [LARGE SCALE GENOMIC DNA]</scope>
    <source>
        <strain evidence="2 4">CECT 5118</strain>
    </source>
</reference>
<sequence length="48" mass="4891">MVTAPDSLMQLAGGGPMDAPRAPRNLTPHGCNKSLCSNPNAARAAISE</sequence>
<dbReference type="EMBL" id="CYSC01000007">
    <property type="protein sequence ID" value="CUH70522.1"/>
    <property type="molecule type" value="Genomic_DNA"/>
</dbReference>
<evidence type="ECO:0000256" key="1">
    <source>
        <dbReference type="SAM" id="MobiDB-lite"/>
    </source>
</evidence>
<dbReference type="Proteomes" id="UP000051086">
    <property type="component" value="Unassembled WGS sequence"/>
</dbReference>
<evidence type="ECO:0000313" key="5">
    <source>
        <dbReference type="Proteomes" id="UP000051887"/>
    </source>
</evidence>
<dbReference type="EMBL" id="CYSB01000025">
    <property type="protein sequence ID" value="CUH65463.1"/>
    <property type="molecule type" value="Genomic_DNA"/>
</dbReference>